<evidence type="ECO:0000313" key="2">
    <source>
        <dbReference type="EMBL" id="KAL0278320.1"/>
    </source>
</evidence>
<sequence length="242" mass="28534">MMSVADLVANRTEEVFWDADSRYRLRKLRHIDSENKTSHKIRHRNKQRKYSERFADAKIRYRTPKPSVNLDFVLNKNQSVIFKEVNNTVNYFSEDIVKEKVDIHEHCYTTNEVLEIIAVTCLVNFIFWFLIISCVNFYTKKEKVKCPSWESLESVSDYELKPQQETGKRRSVSNGSDDFEDDLENNFLIPESSRENVSDSHGKWAVFNAEEIPLAPDQDSGKDQRICVFFIPFPEEYQVFHT</sequence>
<gene>
    <name evidence="2" type="ORF">PYX00_000171</name>
</gene>
<comment type="caution">
    <text evidence="2">The sequence shown here is derived from an EMBL/GenBank/DDBJ whole genome shotgun (WGS) entry which is preliminary data.</text>
</comment>
<keyword evidence="1" id="KW-0812">Transmembrane</keyword>
<dbReference type="AlphaFoldDB" id="A0AAW2IA57"/>
<dbReference type="EMBL" id="JARGDH010000001">
    <property type="protein sequence ID" value="KAL0278320.1"/>
    <property type="molecule type" value="Genomic_DNA"/>
</dbReference>
<protein>
    <submittedName>
        <fullName evidence="2">Uncharacterized protein</fullName>
    </submittedName>
</protein>
<proteinExistence type="predicted"/>
<accession>A0AAW2IA57</accession>
<reference evidence="2" key="1">
    <citation type="journal article" date="2024" name="Gigascience">
        <title>Chromosome-level genome of the poultry shaft louse Menopon gallinae provides insight into the host-switching and adaptive evolution of parasitic lice.</title>
        <authorList>
            <person name="Xu Y."/>
            <person name="Ma L."/>
            <person name="Liu S."/>
            <person name="Liang Y."/>
            <person name="Liu Q."/>
            <person name="He Z."/>
            <person name="Tian L."/>
            <person name="Duan Y."/>
            <person name="Cai W."/>
            <person name="Li H."/>
            <person name="Song F."/>
        </authorList>
    </citation>
    <scope>NUCLEOTIDE SEQUENCE</scope>
    <source>
        <strain evidence="2">Cailab_2023a</strain>
    </source>
</reference>
<keyword evidence="1" id="KW-1133">Transmembrane helix</keyword>
<keyword evidence="1" id="KW-0472">Membrane</keyword>
<name>A0AAW2IA57_9NEOP</name>
<organism evidence="2">
    <name type="scientific">Menopon gallinae</name>
    <name type="common">poultry shaft louse</name>
    <dbReference type="NCBI Taxonomy" id="328185"/>
    <lineage>
        <taxon>Eukaryota</taxon>
        <taxon>Metazoa</taxon>
        <taxon>Ecdysozoa</taxon>
        <taxon>Arthropoda</taxon>
        <taxon>Hexapoda</taxon>
        <taxon>Insecta</taxon>
        <taxon>Pterygota</taxon>
        <taxon>Neoptera</taxon>
        <taxon>Paraneoptera</taxon>
        <taxon>Psocodea</taxon>
        <taxon>Troctomorpha</taxon>
        <taxon>Phthiraptera</taxon>
        <taxon>Amblycera</taxon>
        <taxon>Menoponidae</taxon>
        <taxon>Menopon</taxon>
    </lineage>
</organism>
<evidence type="ECO:0000256" key="1">
    <source>
        <dbReference type="SAM" id="Phobius"/>
    </source>
</evidence>
<feature type="transmembrane region" description="Helical" evidence="1">
    <location>
        <begin position="116"/>
        <end position="138"/>
    </location>
</feature>